<dbReference type="Gene3D" id="2.30.30.40">
    <property type="entry name" value="SH3 Domains"/>
    <property type="match status" value="1"/>
</dbReference>
<dbReference type="PROSITE" id="PS51257">
    <property type="entry name" value="PROKAR_LIPOPROTEIN"/>
    <property type="match status" value="1"/>
</dbReference>
<feature type="domain" description="SH3b" evidence="2">
    <location>
        <begin position="70"/>
        <end position="131"/>
    </location>
</feature>
<dbReference type="Proteomes" id="UP000297239">
    <property type="component" value="Unassembled WGS sequence"/>
</dbReference>
<dbReference type="Pfam" id="PF08239">
    <property type="entry name" value="SH3_3"/>
    <property type="match status" value="1"/>
</dbReference>
<feature type="chain" id="PRO_5026885266" evidence="1">
    <location>
        <begin position="30"/>
        <end position="389"/>
    </location>
</feature>
<dbReference type="EMBL" id="RQFF01000033">
    <property type="protein sequence ID" value="TGK67436.1"/>
    <property type="molecule type" value="Genomic_DNA"/>
</dbReference>
<keyword evidence="1" id="KW-0732">Signal</keyword>
<evidence type="ECO:0000313" key="3">
    <source>
        <dbReference type="EMBL" id="TGK67436.1"/>
    </source>
</evidence>
<gene>
    <name evidence="3" type="ORF">EHQ18_15855</name>
</gene>
<evidence type="ECO:0000256" key="1">
    <source>
        <dbReference type="SAM" id="SignalP"/>
    </source>
</evidence>
<reference evidence="3" key="1">
    <citation type="journal article" date="2019" name="PLoS Negl. Trop. Dis.">
        <title>Revisiting the worldwide diversity of Leptospira species in the environment.</title>
        <authorList>
            <person name="Vincent A.T."/>
            <person name="Schiettekatte O."/>
            <person name="Bourhy P."/>
            <person name="Veyrier F.J."/>
            <person name="Picardeau M."/>
        </authorList>
    </citation>
    <scope>NUCLEOTIDE SEQUENCE [LARGE SCALE GENOMIC DNA]</scope>
    <source>
        <strain evidence="3">201800293</strain>
    </source>
</reference>
<accession>A0A6N4QA58</accession>
<name>A0A6N4QA58_9LEPT</name>
<dbReference type="OrthoDB" id="344650at2"/>
<feature type="signal peptide" evidence="1">
    <location>
        <begin position="1"/>
        <end position="29"/>
    </location>
</feature>
<sequence length="389" mass="45185">MRKYKKCMNKKIKYIIILIILTLFTLSCKNGTDQSDSQKTSEESPNPTYNNAKIEIFKDSELYFVSNPEGVYLRKYPTKLSEPITYLYEGKLIEVTGKTLENDIVNGKKGYWYKINWYDKTKGWIFSEYIQKGKLNYHLKDETIKKIDLESTDTALPKNNKVILYNSPHLSTIKLEHNGEDFIKIIDIEAKTLIKNLELVNWIKVEYKNEIGYVISNSIKLLNGNCQQFIKTYDANDKSWVQQLKIGETLYLNDIKLFDDYYSFDRFENYGAALINSRDKINLIFFKFSDKCSINTGNSLLGLIKILDIKELAIDSSKESAKFQNPDGLVCENKKAWIQEAFVITGPKKVNGDFLITKSYRFNIYSEKIENISTNSLSCYEHCDRVDCD</sequence>
<dbReference type="InterPro" id="IPR003646">
    <property type="entry name" value="SH3-like_bac-type"/>
</dbReference>
<proteinExistence type="predicted"/>
<dbReference type="AlphaFoldDB" id="A0A6N4QA58"/>
<protein>
    <submittedName>
        <fullName evidence="3">SH3 domain-containing protein</fullName>
    </submittedName>
</protein>
<comment type="caution">
    <text evidence="3">The sequence shown here is derived from an EMBL/GenBank/DDBJ whole genome shotgun (WGS) entry which is preliminary data.</text>
</comment>
<organism evidence="3 4">
    <name type="scientific">Leptospira kanakyensis</name>
    <dbReference type="NCBI Taxonomy" id="2484968"/>
    <lineage>
        <taxon>Bacteria</taxon>
        <taxon>Pseudomonadati</taxon>
        <taxon>Spirochaetota</taxon>
        <taxon>Spirochaetia</taxon>
        <taxon>Leptospirales</taxon>
        <taxon>Leptospiraceae</taxon>
        <taxon>Leptospira</taxon>
    </lineage>
</organism>
<evidence type="ECO:0000313" key="4">
    <source>
        <dbReference type="Proteomes" id="UP000297239"/>
    </source>
</evidence>
<keyword evidence="4" id="KW-1185">Reference proteome</keyword>
<evidence type="ECO:0000259" key="2">
    <source>
        <dbReference type="Pfam" id="PF08239"/>
    </source>
</evidence>